<dbReference type="AlphaFoldDB" id="A0A4R5DVH5"/>
<evidence type="ECO:0000313" key="2">
    <source>
        <dbReference type="EMBL" id="TDE18556.1"/>
    </source>
</evidence>
<sequence length="225" mass="25554">MKFLIFRFKRLILSLIITTCHITAFAQKVDVDLSGLVVDKTIKGYNRQVTIIPSGPKGSYIHLNENEGAGMAWLEGVQFSDGTIEFDVKGRNVLQQSFVGIAFHGSNDSTYDAVYLRPFNFKSQEEERRNHSVQYISLPKYDWPKLRSEFPNKYEQPISPAPEPEDWVHCRLVIKNDEIKIFINDNSTPSLTVKTLGNHKGTKIGFWVGNGSDGDFANLDIRKNV</sequence>
<dbReference type="Proteomes" id="UP000294850">
    <property type="component" value="Unassembled WGS sequence"/>
</dbReference>
<dbReference type="RefSeq" id="WP_131956576.1">
    <property type="nucleotide sequence ID" value="NZ_SMFL01000001.1"/>
</dbReference>
<name>A0A4R5DVH5_9BACT</name>
<protein>
    <recommendedName>
        <fullName evidence="4">DUF1080 domain-containing protein</fullName>
    </recommendedName>
</protein>
<organism evidence="2 3">
    <name type="scientific">Dyadobacter psychrotolerans</name>
    <dbReference type="NCBI Taxonomy" id="2541721"/>
    <lineage>
        <taxon>Bacteria</taxon>
        <taxon>Pseudomonadati</taxon>
        <taxon>Bacteroidota</taxon>
        <taxon>Cytophagia</taxon>
        <taxon>Cytophagales</taxon>
        <taxon>Spirosomataceae</taxon>
        <taxon>Dyadobacter</taxon>
    </lineage>
</organism>
<evidence type="ECO:0000256" key="1">
    <source>
        <dbReference type="SAM" id="SignalP"/>
    </source>
</evidence>
<dbReference type="Gene3D" id="2.60.120.560">
    <property type="entry name" value="Exo-inulinase, domain 1"/>
    <property type="match status" value="1"/>
</dbReference>
<evidence type="ECO:0008006" key="4">
    <source>
        <dbReference type="Google" id="ProtNLM"/>
    </source>
</evidence>
<accession>A0A4R5DVH5</accession>
<keyword evidence="1" id="KW-0732">Signal</keyword>
<comment type="caution">
    <text evidence="2">The sequence shown here is derived from an EMBL/GenBank/DDBJ whole genome shotgun (WGS) entry which is preliminary data.</text>
</comment>
<dbReference type="OrthoDB" id="118532at2"/>
<evidence type="ECO:0000313" key="3">
    <source>
        <dbReference type="Proteomes" id="UP000294850"/>
    </source>
</evidence>
<proteinExistence type="predicted"/>
<keyword evidence="3" id="KW-1185">Reference proteome</keyword>
<dbReference type="EMBL" id="SMFL01000001">
    <property type="protein sequence ID" value="TDE18556.1"/>
    <property type="molecule type" value="Genomic_DNA"/>
</dbReference>
<feature type="signal peptide" evidence="1">
    <location>
        <begin position="1"/>
        <end position="26"/>
    </location>
</feature>
<reference evidence="2 3" key="1">
    <citation type="submission" date="2019-03" db="EMBL/GenBank/DDBJ databases">
        <title>Dyadobacter AR-3-6 sp. nov., isolated from arctic soil.</title>
        <authorList>
            <person name="Chaudhary D.K."/>
        </authorList>
    </citation>
    <scope>NUCLEOTIDE SEQUENCE [LARGE SCALE GENOMIC DNA]</scope>
    <source>
        <strain evidence="2 3">AR-3-6</strain>
    </source>
</reference>
<feature type="chain" id="PRO_5020634896" description="DUF1080 domain-containing protein" evidence="1">
    <location>
        <begin position="27"/>
        <end position="225"/>
    </location>
</feature>
<gene>
    <name evidence="2" type="ORF">E0F88_03190</name>
</gene>